<dbReference type="InterPro" id="IPR052448">
    <property type="entry name" value="DnaJ_C16_autophagy_reg"/>
</dbReference>
<comment type="caution">
    <text evidence="1">The sequence shown here is derived from an EMBL/GenBank/DDBJ whole genome shotgun (WGS) entry which is preliminary data.</text>
</comment>
<evidence type="ECO:0000313" key="2">
    <source>
        <dbReference type="Proteomes" id="UP000823775"/>
    </source>
</evidence>
<proteinExistence type="predicted"/>
<dbReference type="PANTHER" id="PTHR44303">
    <property type="entry name" value="DNAJ HOMOLOG SUBFAMILY C MEMBER 16"/>
    <property type="match status" value="1"/>
</dbReference>
<evidence type="ECO:0000313" key="1">
    <source>
        <dbReference type="EMBL" id="MCD7459785.1"/>
    </source>
</evidence>
<organism evidence="1 2">
    <name type="scientific">Datura stramonium</name>
    <name type="common">Jimsonweed</name>
    <name type="synonym">Common thornapple</name>
    <dbReference type="NCBI Taxonomy" id="4076"/>
    <lineage>
        <taxon>Eukaryota</taxon>
        <taxon>Viridiplantae</taxon>
        <taxon>Streptophyta</taxon>
        <taxon>Embryophyta</taxon>
        <taxon>Tracheophyta</taxon>
        <taxon>Spermatophyta</taxon>
        <taxon>Magnoliopsida</taxon>
        <taxon>eudicotyledons</taxon>
        <taxon>Gunneridae</taxon>
        <taxon>Pentapetalae</taxon>
        <taxon>asterids</taxon>
        <taxon>lamiids</taxon>
        <taxon>Solanales</taxon>
        <taxon>Solanaceae</taxon>
        <taxon>Solanoideae</taxon>
        <taxon>Datureae</taxon>
        <taxon>Datura</taxon>
    </lineage>
</organism>
<accession>A0ABS8SLG6</accession>
<dbReference type="PANTHER" id="PTHR44303:SF2">
    <property type="entry name" value="DNAJ HOMOLOG SUBFAMILY C MEMBER 16"/>
    <property type="match status" value="1"/>
</dbReference>
<name>A0ABS8SLG6_DATST</name>
<dbReference type="Proteomes" id="UP000823775">
    <property type="component" value="Unassembled WGS sequence"/>
</dbReference>
<protein>
    <submittedName>
        <fullName evidence="1">Uncharacterized protein</fullName>
    </submittedName>
</protein>
<gene>
    <name evidence="1" type="ORF">HAX54_041948</name>
</gene>
<dbReference type="EMBL" id="JACEIK010000610">
    <property type="protein sequence ID" value="MCD7459785.1"/>
    <property type="molecule type" value="Genomic_DNA"/>
</dbReference>
<reference evidence="1 2" key="1">
    <citation type="journal article" date="2021" name="BMC Genomics">
        <title>Datura genome reveals duplications of psychoactive alkaloid biosynthetic genes and high mutation rate following tissue culture.</title>
        <authorList>
            <person name="Rajewski A."/>
            <person name="Carter-House D."/>
            <person name="Stajich J."/>
            <person name="Litt A."/>
        </authorList>
    </citation>
    <scope>NUCLEOTIDE SEQUENCE [LARGE SCALE GENOMIC DNA]</scope>
    <source>
        <strain evidence="1">AR-01</strain>
    </source>
</reference>
<sequence>MTNLPSSPFQESSPYHDRCIIVSQARYAFELLTNQIWKRDYDLFSIDEQFHVIEKAKELYVGRSISEITFPLLETISFDPDGHAVDVINSENFLSKLETDKALLIQIFSPGSAQCAQFSNKWKRIVTLLDGVADTGVIDLVDIQLVTYLAEKKPGGLPYFRHGKYFSKQM</sequence>
<keyword evidence="2" id="KW-1185">Reference proteome</keyword>